<keyword evidence="2" id="KW-0472">Membrane</keyword>
<dbReference type="RefSeq" id="XP_024350733.1">
    <property type="nucleotide sequence ID" value="XM_024494813.1"/>
</dbReference>
<protein>
    <recommendedName>
        <fullName evidence="3">C2H2-type domain-containing protein</fullName>
    </recommendedName>
</protein>
<dbReference type="CTD" id="36341279"/>
<proteinExistence type="predicted"/>
<dbReference type="EMBL" id="APAU02000042">
    <property type="protein sequence ID" value="EUB59537.1"/>
    <property type="molecule type" value="Genomic_DNA"/>
</dbReference>
<keyword evidence="1" id="KW-0479">Metal-binding</keyword>
<dbReference type="PROSITE" id="PS50157">
    <property type="entry name" value="ZINC_FINGER_C2H2_2"/>
    <property type="match status" value="1"/>
</dbReference>
<keyword evidence="5" id="KW-1185">Reference proteome</keyword>
<dbReference type="AlphaFoldDB" id="W6UN02"/>
<dbReference type="GeneID" id="36341279"/>
<reference evidence="4 5" key="1">
    <citation type="journal article" date="2013" name="Nat. Genet.">
        <title>The genome of the hydatid tapeworm Echinococcus granulosus.</title>
        <authorList>
            <person name="Zheng H."/>
            <person name="Zhang W."/>
            <person name="Zhang L."/>
            <person name="Zhang Z."/>
            <person name="Li J."/>
            <person name="Lu G."/>
            <person name="Zhu Y."/>
            <person name="Wang Y."/>
            <person name="Huang Y."/>
            <person name="Liu J."/>
            <person name="Kang H."/>
            <person name="Chen J."/>
            <person name="Wang L."/>
            <person name="Chen A."/>
            <person name="Yu S."/>
            <person name="Gao Z."/>
            <person name="Jin L."/>
            <person name="Gu W."/>
            <person name="Wang Z."/>
            <person name="Zhao L."/>
            <person name="Shi B."/>
            <person name="Wen H."/>
            <person name="Lin R."/>
            <person name="Jones M.K."/>
            <person name="Brejova B."/>
            <person name="Vinar T."/>
            <person name="Zhao G."/>
            <person name="McManus D.P."/>
            <person name="Chen Z."/>
            <person name="Zhou Y."/>
            <person name="Wang S."/>
        </authorList>
    </citation>
    <scope>NUCLEOTIDE SEQUENCE [LARGE SCALE GENOMIC DNA]</scope>
</reference>
<keyword evidence="2" id="KW-1133">Transmembrane helix</keyword>
<sequence>MGSAASHMYQLKEGIILQLNNVESETHVRGQGSFYKMSGLFLGSGEAPLLYLELTPLYLAGWAGLLGHANSPDTFSVLNIYILPEYCAFFCLKGVSGRYIILCRRLCISLIRFYLHTVRTRKKLRGLQVIKVSSLEVKSIRSETGGVDRQSSPKRHIQSNTYCIYSIAESKCDRSLGPKTHHLTIAVILGGMSTYLYGVFRLCLRLLRRRNKSFGTRRGSQQFFSILQKSAFTVDNKELFMNFSEFVPYALSSLTVLESFCYTKKLLLIPDAIFVAKRFLTLVHTLRIVLMSTVLMSLVQVLVLVQGVIRRPDDIRYMCFECFEEFLNLRSVQDHLSLQHGGDNVVHFTPISKLKILHNPNRKKGVSPTHF</sequence>
<accession>W6UN02</accession>
<keyword evidence="1" id="KW-0863">Zinc-finger</keyword>
<dbReference type="PROSITE" id="PS00028">
    <property type="entry name" value="ZINC_FINGER_C2H2_1"/>
    <property type="match status" value="1"/>
</dbReference>
<evidence type="ECO:0000313" key="5">
    <source>
        <dbReference type="Proteomes" id="UP000019149"/>
    </source>
</evidence>
<dbReference type="InterPro" id="IPR013087">
    <property type="entry name" value="Znf_C2H2_type"/>
</dbReference>
<feature type="transmembrane region" description="Helical" evidence="2">
    <location>
        <begin position="183"/>
        <end position="204"/>
    </location>
</feature>
<evidence type="ECO:0000259" key="3">
    <source>
        <dbReference type="PROSITE" id="PS50157"/>
    </source>
</evidence>
<gene>
    <name evidence="4" type="ORF">EGR_05564</name>
</gene>
<dbReference type="GO" id="GO:0008270">
    <property type="term" value="F:zinc ion binding"/>
    <property type="evidence" value="ECO:0007669"/>
    <property type="project" value="UniProtKB-KW"/>
</dbReference>
<organism evidence="4 5">
    <name type="scientific">Echinococcus granulosus</name>
    <name type="common">Hydatid tapeworm</name>
    <dbReference type="NCBI Taxonomy" id="6210"/>
    <lineage>
        <taxon>Eukaryota</taxon>
        <taxon>Metazoa</taxon>
        <taxon>Spiralia</taxon>
        <taxon>Lophotrochozoa</taxon>
        <taxon>Platyhelminthes</taxon>
        <taxon>Cestoda</taxon>
        <taxon>Eucestoda</taxon>
        <taxon>Cyclophyllidea</taxon>
        <taxon>Taeniidae</taxon>
        <taxon>Echinococcus</taxon>
        <taxon>Echinococcus granulosus group</taxon>
    </lineage>
</organism>
<dbReference type="KEGG" id="egl:EGR_05564"/>
<evidence type="ECO:0000256" key="1">
    <source>
        <dbReference type="PROSITE-ProRule" id="PRU00042"/>
    </source>
</evidence>
<keyword evidence="1" id="KW-0862">Zinc</keyword>
<dbReference type="Proteomes" id="UP000019149">
    <property type="component" value="Unassembled WGS sequence"/>
</dbReference>
<comment type="caution">
    <text evidence="4">The sequence shown here is derived from an EMBL/GenBank/DDBJ whole genome shotgun (WGS) entry which is preliminary data.</text>
</comment>
<keyword evidence="2" id="KW-0812">Transmembrane</keyword>
<feature type="transmembrane region" description="Helical" evidence="2">
    <location>
        <begin position="288"/>
        <end position="309"/>
    </location>
</feature>
<evidence type="ECO:0000256" key="2">
    <source>
        <dbReference type="SAM" id="Phobius"/>
    </source>
</evidence>
<name>W6UN02_ECHGR</name>
<feature type="domain" description="C2H2-type" evidence="3">
    <location>
        <begin position="317"/>
        <end position="345"/>
    </location>
</feature>
<evidence type="ECO:0000313" key="4">
    <source>
        <dbReference type="EMBL" id="EUB59537.1"/>
    </source>
</evidence>